<dbReference type="RefSeq" id="XP_022244764.1">
    <property type="nucleotide sequence ID" value="XM_022389056.1"/>
</dbReference>
<organism evidence="1 2">
    <name type="scientific">Limulus polyphemus</name>
    <name type="common">Atlantic horseshoe crab</name>
    <dbReference type="NCBI Taxonomy" id="6850"/>
    <lineage>
        <taxon>Eukaryota</taxon>
        <taxon>Metazoa</taxon>
        <taxon>Ecdysozoa</taxon>
        <taxon>Arthropoda</taxon>
        <taxon>Chelicerata</taxon>
        <taxon>Merostomata</taxon>
        <taxon>Xiphosura</taxon>
        <taxon>Limulidae</taxon>
        <taxon>Limulus</taxon>
    </lineage>
</organism>
<dbReference type="Proteomes" id="UP000694941">
    <property type="component" value="Unplaced"/>
</dbReference>
<reference evidence="2" key="1">
    <citation type="submission" date="2025-08" db="UniProtKB">
        <authorList>
            <consortium name="RefSeq"/>
        </authorList>
    </citation>
    <scope>IDENTIFICATION</scope>
    <source>
        <tissue evidence="2">Muscle</tissue>
    </source>
</reference>
<protein>
    <submittedName>
        <fullName evidence="2">Uncharacterized protein LOC106461965 isoform X1</fullName>
    </submittedName>
</protein>
<name>A0ABM1SMA8_LIMPO</name>
<dbReference type="GeneID" id="106461965"/>
<accession>A0ABM1SMA8</accession>
<sequence length="119" mass="13170">MTKKRINVVCVLFDVKQNKTTTKSGPKCKSLTYDDATAEAIQENRTCRVEPIHQRDGFTYSGWPRPDVVTTTCATAGEPFDHCQDIFPMTYQGVSGAPSGDRQIGFLSVGEASGHRRQE</sequence>
<keyword evidence="1" id="KW-1185">Reference proteome</keyword>
<proteinExistence type="predicted"/>
<evidence type="ECO:0000313" key="2">
    <source>
        <dbReference type="RefSeq" id="XP_022244764.1"/>
    </source>
</evidence>
<evidence type="ECO:0000313" key="1">
    <source>
        <dbReference type="Proteomes" id="UP000694941"/>
    </source>
</evidence>
<gene>
    <name evidence="2" type="primary">LOC106461965</name>
</gene>